<name>A0A084W957_ANOSI</name>
<dbReference type="EMBL" id="ATLV01021613">
    <property type="status" value="NOT_ANNOTATED_CDS"/>
    <property type="molecule type" value="Genomic_DNA"/>
</dbReference>
<accession>A0A084W957</accession>
<reference evidence="2" key="2">
    <citation type="submission" date="2020-05" db="UniProtKB">
        <authorList>
            <consortium name="EnsemblMetazoa"/>
        </authorList>
    </citation>
    <scope>IDENTIFICATION</scope>
</reference>
<dbReference type="Proteomes" id="UP000030765">
    <property type="component" value="Unassembled WGS sequence"/>
</dbReference>
<dbReference type="EnsemblMetazoa" id="ASIC014752-RA">
    <property type="protein sequence ID" value="ASIC014752-PA"/>
    <property type="gene ID" value="ASIC014752"/>
</dbReference>
<proteinExistence type="predicted"/>
<dbReference type="VEuPathDB" id="VectorBase:ASIC014752"/>
<reference evidence="1 3" key="1">
    <citation type="journal article" date="2014" name="BMC Genomics">
        <title>Genome sequence of Anopheles sinensis provides insight into genetics basis of mosquito competence for malaria parasites.</title>
        <authorList>
            <person name="Zhou D."/>
            <person name="Zhang D."/>
            <person name="Ding G."/>
            <person name="Shi L."/>
            <person name="Hou Q."/>
            <person name="Ye Y."/>
            <person name="Xu Y."/>
            <person name="Zhou H."/>
            <person name="Xiong C."/>
            <person name="Li S."/>
            <person name="Yu J."/>
            <person name="Hong S."/>
            <person name="Yu X."/>
            <person name="Zou P."/>
            <person name="Chen C."/>
            <person name="Chang X."/>
            <person name="Wang W."/>
            <person name="Lv Y."/>
            <person name="Sun Y."/>
            <person name="Ma L."/>
            <person name="Shen B."/>
            <person name="Zhu C."/>
        </authorList>
    </citation>
    <scope>NUCLEOTIDE SEQUENCE [LARGE SCALE GENOMIC DNA]</scope>
</reference>
<dbReference type="EMBL" id="KE525321">
    <property type="protein sequence ID" value="KFB46751.1"/>
    <property type="molecule type" value="Genomic_DNA"/>
</dbReference>
<dbReference type="AlphaFoldDB" id="A0A084W957"/>
<organism evidence="1">
    <name type="scientific">Anopheles sinensis</name>
    <name type="common">Mosquito</name>
    <dbReference type="NCBI Taxonomy" id="74873"/>
    <lineage>
        <taxon>Eukaryota</taxon>
        <taxon>Metazoa</taxon>
        <taxon>Ecdysozoa</taxon>
        <taxon>Arthropoda</taxon>
        <taxon>Hexapoda</taxon>
        <taxon>Insecta</taxon>
        <taxon>Pterygota</taxon>
        <taxon>Neoptera</taxon>
        <taxon>Endopterygota</taxon>
        <taxon>Diptera</taxon>
        <taxon>Nematocera</taxon>
        <taxon>Culicoidea</taxon>
        <taxon>Culicidae</taxon>
        <taxon>Anophelinae</taxon>
        <taxon>Anopheles</taxon>
    </lineage>
</organism>
<evidence type="ECO:0000313" key="3">
    <source>
        <dbReference type="Proteomes" id="UP000030765"/>
    </source>
</evidence>
<evidence type="ECO:0000313" key="1">
    <source>
        <dbReference type="EMBL" id="KFB46751.1"/>
    </source>
</evidence>
<keyword evidence="3" id="KW-1185">Reference proteome</keyword>
<protein>
    <submittedName>
        <fullName evidence="1 2">Uncharacterized protein</fullName>
    </submittedName>
</protein>
<evidence type="ECO:0000313" key="2">
    <source>
        <dbReference type="EnsemblMetazoa" id="ASIC014752-PA"/>
    </source>
</evidence>
<gene>
    <name evidence="1" type="ORF">ZHAS_00014752</name>
</gene>
<sequence>MIDAASLIKFAGERITLPPLITDKISLISVRLVRGYRISRENQSSELSVPTLP</sequence>